<gene>
    <name evidence="2" type="ordered locus">MK1293</name>
</gene>
<sequence length="396" mass="43638">MGTSTLNNLARALGKGDLDADLDPGDAYRAARNPEAVEEIGEEVLEEALMELVEADPKRASAELNTLLRMAERAEREGLEIDSIALIPTKTANCRLCARVVAEYLREEGYAVWETEPVRAGVDPGEFWWGLSDLLERLEDVGVTDPSRNVWVAATPGFKPEAAVLTLVASLFGKPVFYVHEVMNELVEIPPAMPVVTDPGFVLGLIELRRRLGDGAPEEVAEEVLNDLARDEEERERYKLFLVEDPRSKNIGPSPLARLAESFLALGLLAAKARNYSVEIRTKGHTVPVSRGGGVKKVDRATLRELPLEDDTLEVLATVAALEGVDDTWFVAGEWTTEGTRRHARTVEVLETRDDAVVVSVRDRRVHISRLLIPTEDPERVARALKQLVGALSDAR</sequence>
<dbReference type="STRING" id="190192.MK1293"/>
<dbReference type="HOGENOM" id="CLU_695618_0_0_2"/>
<dbReference type="Pfam" id="PF09651">
    <property type="entry name" value="Cas_APE2256"/>
    <property type="match status" value="1"/>
</dbReference>
<dbReference type="Proteomes" id="UP000001826">
    <property type="component" value="Chromosome"/>
</dbReference>
<organism evidence="2 3">
    <name type="scientific">Methanopyrus kandleri (strain AV19 / DSM 6324 / JCM 9639 / NBRC 100938)</name>
    <dbReference type="NCBI Taxonomy" id="190192"/>
    <lineage>
        <taxon>Archaea</taxon>
        <taxon>Methanobacteriati</taxon>
        <taxon>Methanobacteriota</taxon>
        <taxon>Methanomada group</taxon>
        <taxon>Methanopyri</taxon>
        <taxon>Methanopyrales</taxon>
        <taxon>Methanopyraceae</taxon>
        <taxon>Methanopyrus</taxon>
    </lineage>
</organism>
<dbReference type="GeneID" id="1477888"/>
<evidence type="ECO:0000313" key="2">
    <source>
        <dbReference type="EMBL" id="AAM02506.1"/>
    </source>
</evidence>
<dbReference type="Gene3D" id="3.40.50.10770">
    <property type="entry name" value="Hypothetical protein VC1899 like domain (Restriction endonuclease-like)"/>
    <property type="match status" value="1"/>
</dbReference>
<evidence type="ECO:0000313" key="3">
    <source>
        <dbReference type="Proteomes" id="UP000001826"/>
    </source>
</evidence>
<keyword evidence="3" id="KW-1185">Reference proteome</keyword>
<dbReference type="PaxDb" id="190192-MK1293"/>
<protein>
    <submittedName>
        <fullName evidence="2">Uncharacterized protein conserved in archaea</fullName>
    </submittedName>
</protein>
<evidence type="ECO:0000259" key="1">
    <source>
        <dbReference type="Pfam" id="PF09651"/>
    </source>
</evidence>
<dbReference type="EMBL" id="AE009439">
    <property type="protein sequence ID" value="AAM02506.1"/>
    <property type="molecule type" value="Genomic_DNA"/>
</dbReference>
<dbReference type="OrthoDB" id="43371at2157"/>
<dbReference type="EnsemblBacteria" id="AAM02506">
    <property type="protein sequence ID" value="AAM02506"/>
    <property type="gene ID" value="MK1293"/>
</dbReference>
<reference evidence="2 3" key="1">
    <citation type="journal article" date="2002" name="Proc. Natl. Acad. Sci. U.S.A.">
        <title>The complete genome of hyperthermophile Methanopyrus kandleri AV19 and monophyly of archaeal methanogens.</title>
        <authorList>
            <person name="Slesarev A.I."/>
            <person name="Mezhevaya K.V."/>
            <person name="Makarova K.S."/>
            <person name="Polushin N.N."/>
            <person name="Shcherbinina O.V."/>
            <person name="Shakhova V.V."/>
            <person name="Belova G.I."/>
            <person name="Aravind L."/>
            <person name="Natale D.A."/>
            <person name="Rogozin I.B."/>
            <person name="Tatusov R.L."/>
            <person name="Wolf Y.I."/>
            <person name="Stetter K.O."/>
            <person name="Malykh A.G."/>
            <person name="Koonin E.V."/>
            <person name="Kozyavkin S.A."/>
        </authorList>
    </citation>
    <scope>NUCLEOTIDE SEQUENCE [LARGE SCALE GENOMIC DNA]</scope>
    <source>
        <strain evidence="3">AV19 / DSM 6324 / JCM 9639 / NBRC 100938</strain>
    </source>
</reference>
<dbReference type="InterPro" id="IPR013442">
    <property type="entry name" value="SSO1393-like"/>
</dbReference>
<proteinExistence type="predicted"/>
<dbReference type="KEGG" id="mka:MK1293"/>
<dbReference type="RefSeq" id="WP_011019661.1">
    <property type="nucleotide sequence ID" value="NC_003551.1"/>
</dbReference>
<dbReference type="InParanoid" id="Q8TVU5"/>
<accession>Q8TVU5</accession>
<dbReference type="Gene3D" id="1.10.196.30">
    <property type="match status" value="1"/>
</dbReference>
<dbReference type="NCBIfam" id="TIGR02619">
    <property type="entry name" value="putative CRISPR-associated protein, APE2256 family"/>
    <property type="match status" value="1"/>
</dbReference>
<feature type="domain" description="CRISPR system ring nuclease SSO1393-like" evidence="1">
    <location>
        <begin position="58"/>
        <end position="191"/>
    </location>
</feature>
<dbReference type="AlphaFoldDB" id="Q8TVU5"/>
<name>Q8TVU5_METKA</name>